<keyword evidence="5 8" id="KW-0418">Kinase</keyword>
<dbReference type="OrthoDB" id="9804645at2"/>
<dbReference type="Gene3D" id="1.10.287.130">
    <property type="match status" value="1"/>
</dbReference>
<evidence type="ECO:0000313" key="9">
    <source>
        <dbReference type="Proteomes" id="UP000295164"/>
    </source>
</evidence>
<keyword evidence="6" id="KW-0472">Membrane</keyword>
<evidence type="ECO:0000259" key="7">
    <source>
        <dbReference type="PROSITE" id="PS50109"/>
    </source>
</evidence>
<dbReference type="InterPro" id="IPR005467">
    <property type="entry name" value="His_kinase_dom"/>
</dbReference>
<evidence type="ECO:0000256" key="1">
    <source>
        <dbReference type="ARBA" id="ARBA00000085"/>
    </source>
</evidence>
<keyword evidence="3" id="KW-0597">Phosphoprotein</keyword>
<dbReference type="EC" id="2.7.13.3" evidence="2"/>
<keyword evidence="9" id="KW-1185">Reference proteome</keyword>
<dbReference type="Gene3D" id="3.30.565.10">
    <property type="entry name" value="Histidine kinase-like ATPase, C-terminal domain"/>
    <property type="match status" value="1"/>
</dbReference>
<comment type="caution">
    <text evidence="8">The sequence shown here is derived from an EMBL/GenBank/DDBJ whole genome shotgun (WGS) entry which is preliminary data.</text>
</comment>
<accession>A0A4R4E154</accession>
<comment type="catalytic activity">
    <reaction evidence="1">
        <text>ATP + protein L-histidine = ADP + protein N-phospho-L-histidine.</text>
        <dbReference type="EC" id="2.7.13.3"/>
    </reaction>
</comment>
<evidence type="ECO:0000256" key="5">
    <source>
        <dbReference type="ARBA" id="ARBA00022777"/>
    </source>
</evidence>
<feature type="transmembrane region" description="Helical" evidence="6">
    <location>
        <begin position="230"/>
        <end position="252"/>
    </location>
</feature>
<evidence type="ECO:0000256" key="2">
    <source>
        <dbReference type="ARBA" id="ARBA00012438"/>
    </source>
</evidence>
<name>A0A4R4E154_9BACT</name>
<dbReference type="PANTHER" id="PTHR43547:SF2">
    <property type="entry name" value="HYBRID SIGNAL TRANSDUCTION HISTIDINE KINASE C"/>
    <property type="match status" value="1"/>
</dbReference>
<evidence type="ECO:0000256" key="4">
    <source>
        <dbReference type="ARBA" id="ARBA00022679"/>
    </source>
</evidence>
<dbReference type="GO" id="GO:0000155">
    <property type="term" value="F:phosphorelay sensor kinase activity"/>
    <property type="evidence" value="ECO:0007669"/>
    <property type="project" value="InterPro"/>
</dbReference>
<keyword evidence="4" id="KW-0808">Transferase</keyword>
<dbReference type="SUPFAM" id="SSF55874">
    <property type="entry name" value="ATPase domain of HSP90 chaperone/DNA topoisomerase II/histidine kinase"/>
    <property type="match status" value="1"/>
</dbReference>
<dbReference type="InterPro" id="IPR003594">
    <property type="entry name" value="HATPase_dom"/>
</dbReference>
<organism evidence="8 9">
    <name type="scientific">Flaviaesturariibacter aridisoli</name>
    <dbReference type="NCBI Taxonomy" id="2545761"/>
    <lineage>
        <taxon>Bacteria</taxon>
        <taxon>Pseudomonadati</taxon>
        <taxon>Bacteroidota</taxon>
        <taxon>Chitinophagia</taxon>
        <taxon>Chitinophagales</taxon>
        <taxon>Chitinophagaceae</taxon>
        <taxon>Flaviaestuariibacter</taxon>
    </lineage>
</organism>
<feature type="transmembrane region" description="Helical" evidence="6">
    <location>
        <begin position="12"/>
        <end position="30"/>
    </location>
</feature>
<gene>
    <name evidence="8" type="ORF">E0486_09445</name>
</gene>
<reference evidence="8 9" key="1">
    <citation type="submission" date="2019-03" db="EMBL/GenBank/DDBJ databases">
        <authorList>
            <person name="Kim M.K.M."/>
        </authorList>
    </citation>
    <scope>NUCLEOTIDE SEQUENCE [LARGE SCALE GENOMIC DNA]</scope>
    <source>
        <strain evidence="8 9">17J68-15</strain>
    </source>
</reference>
<dbReference type="PRINTS" id="PR00344">
    <property type="entry name" value="BCTRLSENSOR"/>
</dbReference>
<proteinExistence type="predicted"/>
<dbReference type="CDD" id="cd00082">
    <property type="entry name" value="HisKA"/>
    <property type="match status" value="1"/>
</dbReference>
<sequence>MQRLFQNTRWMPLLMLLAIAGIAAFQYYWLSEAFQRESRSLTRGSNFIFRESVRQLQASKIRLDRVDRSGPDSAAGHGNKVVVRSYAGPHGLALSTDSNFVGMVQMLNERLVHERFADSSRIGRALVLPDERPRSDSLDQERRRRFRERDRLFQVMFDTEAPGDSIRLREVDSLFGRRMRQQNLSVPFTVTRIPPSARDTLPNRVTVGLRNPVTYQLELGHTLPYLLQKISGAIILSVFLVLFCALSFWVLYRNLARQRRLADIKNEFISNITHELKTPIATVSVAIEALRSFNASMDPSKSKEYLDISANELQRLSLLVDKVLKLSMFEKRSIELKYEDLDLQALVQEVTDSMRLQFERRHATVNVEAVGDTRLQGDRLNLVSVLFNLVDNALKYSDGTPNILIALREAGNKVQLSVTDNGIGVPEEYRGRIFEKFFRVPTGNIHNAKGYGLGLSYVSHVVDRHKGTIRVEPNGPSGSRFIITLPKNPA</sequence>
<dbReference type="FunFam" id="3.30.565.10:FF:000006">
    <property type="entry name" value="Sensor histidine kinase WalK"/>
    <property type="match status" value="1"/>
</dbReference>
<dbReference type="Proteomes" id="UP000295164">
    <property type="component" value="Unassembled WGS sequence"/>
</dbReference>
<dbReference type="InterPro" id="IPR004358">
    <property type="entry name" value="Sig_transdc_His_kin-like_C"/>
</dbReference>
<protein>
    <recommendedName>
        <fullName evidence="2">histidine kinase</fullName>
        <ecNumber evidence="2">2.7.13.3</ecNumber>
    </recommendedName>
</protein>
<dbReference type="PROSITE" id="PS50109">
    <property type="entry name" value="HIS_KIN"/>
    <property type="match status" value="1"/>
</dbReference>
<dbReference type="CDD" id="cd00075">
    <property type="entry name" value="HATPase"/>
    <property type="match status" value="1"/>
</dbReference>
<dbReference type="InterPro" id="IPR036890">
    <property type="entry name" value="HATPase_C_sf"/>
</dbReference>
<dbReference type="SUPFAM" id="SSF47384">
    <property type="entry name" value="Homodimeric domain of signal transducing histidine kinase"/>
    <property type="match status" value="1"/>
</dbReference>
<dbReference type="RefSeq" id="WP_131851921.1">
    <property type="nucleotide sequence ID" value="NZ_SKFH01000012.1"/>
</dbReference>
<dbReference type="PANTHER" id="PTHR43547">
    <property type="entry name" value="TWO-COMPONENT HISTIDINE KINASE"/>
    <property type="match status" value="1"/>
</dbReference>
<evidence type="ECO:0000313" key="8">
    <source>
        <dbReference type="EMBL" id="TCZ71768.1"/>
    </source>
</evidence>
<evidence type="ECO:0000256" key="3">
    <source>
        <dbReference type="ARBA" id="ARBA00022553"/>
    </source>
</evidence>
<dbReference type="SMART" id="SM00387">
    <property type="entry name" value="HATPase_c"/>
    <property type="match status" value="1"/>
</dbReference>
<dbReference type="SMART" id="SM00388">
    <property type="entry name" value="HisKA"/>
    <property type="match status" value="1"/>
</dbReference>
<dbReference type="AlphaFoldDB" id="A0A4R4E154"/>
<dbReference type="Pfam" id="PF00512">
    <property type="entry name" value="HisKA"/>
    <property type="match status" value="1"/>
</dbReference>
<dbReference type="Pfam" id="PF02518">
    <property type="entry name" value="HATPase_c"/>
    <property type="match status" value="1"/>
</dbReference>
<keyword evidence="6" id="KW-0812">Transmembrane</keyword>
<feature type="domain" description="Histidine kinase" evidence="7">
    <location>
        <begin position="271"/>
        <end position="489"/>
    </location>
</feature>
<dbReference type="InterPro" id="IPR003661">
    <property type="entry name" value="HisK_dim/P_dom"/>
</dbReference>
<keyword evidence="6" id="KW-1133">Transmembrane helix</keyword>
<dbReference type="InterPro" id="IPR036097">
    <property type="entry name" value="HisK_dim/P_sf"/>
</dbReference>
<dbReference type="EMBL" id="SKFH01000012">
    <property type="protein sequence ID" value="TCZ71768.1"/>
    <property type="molecule type" value="Genomic_DNA"/>
</dbReference>
<evidence type="ECO:0000256" key="6">
    <source>
        <dbReference type="SAM" id="Phobius"/>
    </source>
</evidence>